<dbReference type="PANTHER" id="PTHR43881:SF1">
    <property type="entry name" value="GAMMA-GLUTAMYLTRANSPEPTIDASE (AFU_ORTHOLOGUE AFUA_4G13580)"/>
    <property type="match status" value="1"/>
</dbReference>
<keyword evidence="2" id="KW-0808">Transferase</keyword>
<feature type="region of interest" description="Disordered" evidence="1">
    <location>
        <begin position="360"/>
        <end position="402"/>
    </location>
</feature>
<dbReference type="Proteomes" id="UP001310387">
    <property type="component" value="Unassembled WGS sequence"/>
</dbReference>
<comment type="caution">
    <text evidence="2">The sequence shown here is derived from an EMBL/GenBank/DDBJ whole genome shotgun (WGS) entry which is preliminary data.</text>
</comment>
<dbReference type="EMBL" id="JBAGLP010000110">
    <property type="protein sequence ID" value="MEG3614556.1"/>
    <property type="molecule type" value="Genomic_DNA"/>
</dbReference>
<feature type="compositionally biased region" description="Polar residues" evidence="1">
    <location>
        <begin position="384"/>
        <end position="402"/>
    </location>
</feature>
<dbReference type="EC" id="2.3.2.2" evidence="2"/>
<dbReference type="Gene3D" id="3.60.20.40">
    <property type="match status" value="1"/>
</dbReference>
<accession>A0ABU7Z5B2</accession>
<gene>
    <name evidence="2" type="ORF">V5O49_05395</name>
</gene>
<dbReference type="InterPro" id="IPR043137">
    <property type="entry name" value="GGT_ssub_C"/>
</dbReference>
<dbReference type="GO" id="GO:0103068">
    <property type="term" value="F:leukotriene C4 gamma-glutamyl transferase activity"/>
    <property type="evidence" value="ECO:0007669"/>
    <property type="project" value="UniProtKB-EC"/>
</dbReference>
<dbReference type="InterPro" id="IPR043138">
    <property type="entry name" value="GGT_lsub"/>
</dbReference>
<proteinExistence type="predicted"/>
<evidence type="ECO:0000313" key="2">
    <source>
        <dbReference type="EMBL" id="MEG3614556.1"/>
    </source>
</evidence>
<organism evidence="2 3">
    <name type="scientific">Isoptericola haloaureus</name>
    <dbReference type="NCBI Taxonomy" id="1542902"/>
    <lineage>
        <taxon>Bacteria</taxon>
        <taxon>Bacillati</taxon>
        <taxon>Actinomycetota</taxon>
        <taxon>Actinomycetes</taxon>
        <taxon>Micrococcales</taxon>
        <taxon>Promicromonosporaceae</taxon>
        <taxon>Isoptericola</taxon>
    </lineage>
</organism>
<dbReference type="InterPro" id="IPR052896">
    <property type="entry name" value="GGT-like_enzyme"/>
</dbReference>
<reference evidence="2" key="2">
    <citation type="submission" date="2024-02" db="EMBL/GenBank/DDBJ databases">
        <authorList>
            <person name="Prathaban M."/>
            <person name="Mythili R."/>
            <person name="Sharmila Devi N."/>
            <person name="Sobanaa M."/>
            <person name="Prathiviraj R."/>
            <person name="Selvin J."/>
        </authorList>
    </citation>
    <scope>NUCLEOTIDE SEQUENCE</scope>
    <source>
        <strain evidence="2">MP1014</strain>
    </source>
</reference>
<dbReference type="InterPro" id="IPR029055">
    <property type="entry name" value="Ntn_hydrolases_N"/>
</dbReference>
<dbReference type="RefSeq" id="WP_332901325.1">
    <property type="nucleotide sequence ID" value="NZ_JBAGLP010000110.1"/>
</dbReference>
<dbReference type="PRINTS" id="PR01210">
    <property type="entry name" value="GGTRANSPTASE"/>
</dbReference>
<reference evidence="2" key="1">
    <citation type="journal article" date="2024" name="Antonie Van Leeuwenhoek">
        <title>Isoptericola haloaureus sp. nov., a dimorphic actinobacterium isolated from mangrove sediments of southeast India, implicating biosaline agricultural significance through nitrogen fixation and salt tolerance genes.</title>
        <authorList>
            <person name="Prathaban M."/>
            <person name="Prathiviraj R."/>
            <person name="Ravichandran M."/>
            <person name="Natarajan S.D."/>
            <person name="Sobanaa M."/>
            <person name="Hari Krishna Kumar S."/>
            <person name="Chandrasekar V."/>
            <person name="Selvin J."/>
        </authorList>
    </citation>
    <scope>NUCLEOTIDE SEQUENCE</scope>
    <source>
        <strain evidence="2">MP1014</strain>
    </source>
</reference>
<name>A0ABU7Z5B2_9MICO</name>
<dbReference type="Pfam" id="PF01019">
    <property type="entry name" value="G_glu_transpept"/>
    <property type="match status" value="1"/>
</dbReference>
<sequence length="595" mass="62359">MTFTPAPAPTTRPDLQGSFGMAASTHWSATGSAQSVLERGGNAFDAACAAAFVLHVVEPHLNGPGGDLVGLFATADAPGRPQVLRGQGPAPAAATIAHYRDTECLDLVPGSGALAAAVPAAVDAWLVLLRDHGTWTVRDVLTYAVGYARDGHPVLPAVAATIGRVADLFTEHWPTSAARWMPHGRPPRPGETVTNPAYAAVLDRLGDAADAAPSRAAGVEAARAAWREIVGPAVEEFVATPHRHSDGRDHAGVLTAADLAGTGAGFEEPATVSFRGRTVVKPGAWTQGPVLLQSLRLLDGFEDDRLDVATELGAHTVLETLKLALADRDVWYGDTDVPLDHLLSTEYAAQRRDLIGDRASHELRPGSVPGRTTPPLPPLRTTGAASSGTGEPTVQVNGTTRGDTCHVDVVDRWGNMVSVTPSGGWLQSSPEIPALGFCLGTRLQMTWLDETSPSRLAPGVRPRTTLSPTLVLDGGRPVMACGTPGGDQQDQWQLPFLLRTLVGGYTPQQAIDAPTLHTTSMVDSFWPRTWTPGGAVVESRLGTEVIDALARRGHVLTEAGPWSLGRLSAVTRDPATGRLGAAANPRGAQGYAAGR</sequence>
<protein>
    <submittedName>
        <fullName evidence="2">Gamma-glutamyltransferase</fullName>
        <ecNumber evidence="2">2.3.2.2</ecNumber>
    </submittedName>
</protein>
<dbReference type="SUPFAM" id="SSF56235">
    <property type="entry name" value="N-terminal nucleophile aminohydrolases (Ntn hydrolases)"/>
    <property type="match status" value="1"/>
</dbReference>
<evidence type="ECO:0000313" key="3">
    <source>
        <dbReference type="Proteomes" id="UP001310387"/>
    </source>
</evidence>
<keyword evidence="2" id="KW-0012">Acyltransferase</keyword>
<dbReference type="PANTHER" id="PTHR43881">
    <property type="entry name" value="GAMMA-GLUTAMYLTRANSPEPTIDASE (AFU_ORTHOLOGUE AFUA_4G13580)"/>
    <property type="match status" value="1"/>
</dbReference>
<dbReference type="Gene3D" id="1.10.246.130">
    <property type="match status" value="1"/>
</dbReference>
<evidence type="ECO:0000256" key="1">
    <source>
        <dbReference type="SAM" id="MobiDB-lite"/>
    </source>
</evidence>
<keyword evidence="3" id="KW-1185">Reference proteome</keyword>